<dbReference type="InterPro" id="IPR025164">
    <property type="entry name" value="Toastrack_DUF4097"/>
</dbReference>
<proteinExistence type="predicted"/>
<evidence type="ECO:0000259" key="1">
    <source>
        <dbReference type="Pfam" id="PF13349"/>
    </source>
</evidence>
<evidence type="ECO:0000313" key="2">
    <source>
        <dbReference type="EMBL" id="QSQ27332.1"/>
    </source>
</evidence>
<organism evidence="2 3">
    <name type="scientific">Pyxidicoccus parkwayensis</name>
    <dbReference type="NCBI Taxonomy" id="2813578"/>
    <lineage>
        <taxon>Bacteria</taxon>
        <taxon>Pseudomonadati</taxon>
        <taxon>Myxococcota</taxon>
        <taxon>Myxococcia</taxon>
        <taxon>Myxococcales</taxon>
        <taxon>Cystobacterineae</taxon>
        <taxon>Myxococcaceae</taxon>
        <taxon>Pyxidicoccus</taxon>
    </lineage>
</organism>
<dbReference type="RefSeq" id="WP_206728854.1">
    <property type="nucleotide sequence ID" value="NZ_CP071090.1"/>
</dbReference>
<feature type="domain" description="DUF4097" evidence="1">
    <location>
        <begin position="110"/>
        <end position="228"/>
    </location>
</feature>
<sequence>MHLALLAVLAATSATPQSWKFETDGTPEVHISNVDGAVRVDAVDGNNVVIEVVREGPESSRNKSEVEVVQEGDVVRAEVCCGKCEEERHSCKGGEVGAFRFTVKVPRGTELHVAAVNSPVSVAGVSGEQEISVVTGRVEVNGSERKLSVSSVDGDVALAPRKVVTSSVSTVSGDVRLKLPAKADAKVEFSSVGGSFNGSSVALGSREKSYGAGTQEVEVSTVSGSLTVQE</sequence>
<gene>
    <name evidence="2" type="ORF">JY651_21550</name>
</gene>
<name>A0ABX7PA58_9BACT</name>
<protein>
    <submittedName>
        <fullName evidence="2">DUF4097 family beta strand repeat protein</fullName>
    </submittedName>
</protein>
<dbReference type="Pfam" id="PF13349">
    <property type="entry name" value="DUF4097"/>
    <property type="match status" value="1"/>
</dbReference>
<evidence type="ECO:0000313" key="3">
    <source>
        <dbReference type="Proteomes" id="UP000662747"/>
    </source>
</evidence>
<dbReference type="Proteomes" id="UP000662747">
    <property type="component" value="Chromosome"/>
</dbReference>
<accession>A0ABX7PA58</accession>
<keyword evidence="3" id="KW-1185">Reference proteome</keyword>
<reference evidence="2 3" key="1">
    <citation type="submission" date="2021-02" db="EMBL/GenBank/DDBJ databases">
        <title>De Novo genome assembly of isolated myxobacteria.</title>
        <authorList>
            <person name="Stevens D.C."/>
        </authorList>
    </citation>
    <scope>NUCLEOTIDE SEQUENCE [LARGE SCALE GENOMIC DNA]</scope>
    <source>
        <strain evidence="3">SCPEA02</strain>
    </source>
</reference>
<dbReference type="EMBL" id="CP071090">
    <property type="protein sequence ID" value="QSQ27332.1"/>
    <property type="molecule type" value="Genomic_DNA"/>
</dbReference>